<feature type="region of interest" description="Disordered" evidence="1">
    <location>
        <begin position="453"/>
        <end position="476"/>
    </location>
</feature>
<dbReference type="PANTHER" id="PTHR19328">
    <property type="entry name" value="HEDGEHOG-INTERACTING PROTEIN"/>
    <property type="match status" value="1"/>
</dbReference>
<evidence type="ECO:0000313" key="4">
    <source>
        <dbReference type="EMBL" id="EJK47538.1"/>
    </source>
</evidence>
<dbReference type="Gene3D" id="2.120.10.30">
    <property type="entry name" value="TolB, C-terminal domain"/>
    <property type="match status" value="1"/>
</dbReference>
<dbReference type="OrthoDB" id="507128at2759"/>
<dbReference type="Proteomes" id="UP000266841">
    <property type="component" value="Unassembled WGS sequence"/>
</dbReference>
<dbReference type="AlphaFoldDB" id="K0R3N9"/>
<feature type="domain" description="Pyrroloquinoline quinone-dependent pyranose dehydrogenase beta-propeller" evidence="3">
    <location>
        <begin position="27"/>
        <end position="425"/>
    </location>
</feature>
<protein>
    <recommendedName>
        <fullName evidence="3">Pyrroloquinoline quinone-dependent pyranose dehydrogenase beta-propeller domain-containing protein</fullName>
    </recommendedName>
</protein>
<dbReference type="InterPro" id="IPR054539">
    <property type="entry name" value="Beta-prop_PDH"/>
</dbReference>
<dbReference type="Pfam" id="PF22807">
    <property type="entry name" value="TrAA12"/>
    <property type="match status" value="1"/>
</dbReference>
<reference evidence="4 5" key="1">
    <citation type="journal article" date="2012" name="Genome Biol.">
        <title>Genome and low-iron response of an oceanic diatom adapted to chronic iron limitation.</title>
        <authorList>
            <person name="Lommer M."/>
            <person name="Specht M."/>
            <person name="Roy A.S."/>
            <person name="Kraemer L."/>
            <person name="Andreson R."/>
            <person name="Gutowska M.A."/>
            <person name="Wolf J."/>
            <person name="Bergner S.V."/>
            <person name="Schilhabel M.B."/>
            <person name="Klostermeier U.C."/>
            <person name="Beiko R.G."/>
            <person name="Rosenstiel P."/>
            <person name="Hippler M."/>
            <person name="Laroche J."/>
        </authorList>
    </citation>
    <scope>NUCLEOTIDE SEQUENCE [LARGE SCALE GENOMIC DNA]</scope>
    <source>
        <strain evidence="4 5">CCMP1005</strain>
    </source>
</reference>
<evidence type="ECO:0000259" key="3">
    <source>
        <dbReference type="Pfam" id="PF22807"/>
    </source>
</evidence>
<dbReference type="InterPro" id="IPR011042">
    <property type="entry name" value="6-blade_b-propeller_TolB-like"/>
</dbReference>
<gene>
    <name evidence="4" type="ORF">THAOC_33734</name>
</gene>
<keyword evidence="2" id="KW-0812">Transmembrane</keyword>
<comment type="caution">
    <text evidence="4">The sequence shown here is derived from an EMBL/GenBank/DDBJ whole genome shotgun (WGS) entry which is preliminary data.</text>
</comment>
<keyword evidence="2" id="KW-1133">Transmembrane helix</keyword>
<keyword evidence="2" id="KW-0472">Membrane</keyword>
<evidence type="ECO:0000256" key="2">
    <source>
        <dbReference type="SAM" id="Phobius"/>
    </source>
</evidence>
<organism evidence="4 5">
    <name type="scientific">Thalassiosira oceanica</name>
    <name type="common">Marine diatom</name>
    <dbReference type="NCBI Taxonomy" id="159749"/>
    <lineage>
        <taxon>Eukaryota</taxon>
        <taxon>Sar</taxon>
        <taxon>Stramenopiles</taxon>
        <taxon>Ochrophyta</taxon>
        <taxon>Bacillariophyta</taxon>
        <taxon>Coscinodiscophyceae</taxon>
        <taxon>Thalassiosirophycidae</taxon>
        <taxon>Thalassiosirales</taxon>
        <taxon>Thalassiosiraceae</taxon>
        <taxon>Thalassiosira</taxon>
    </lineage>
</organism>
<proteinExistence type="predicted"/>
<keyword evidence="5" id="KW-1185">Reference proteome</keyword>
<evidence type="ECO:0000256" key="1">
    <source>
        <dbReference type="SAM" id="MobiDB-lite"/>
    </source>
</evidence>
<feature type="transmembrane region" description="Helical" evidence="2">
    <location>
        <begin position="675"/>
        <end position="694"/>
    </location>
</feature>
<dbReference type="SUPFAM" id="SSF50952">
    <property type="entry name" value="Soluble quinoprotein glucose dehydrogenase"/>
    <property type="match status" value="1"/>
</dbReference>
<accession>K0R3N9</accession>
<dbReference type="PANTHER" id="PTHR19328:SF53">
    <property type="entry name" value="MEMBRANE PROTEIN"/>
    <property type="match status" value="1"/>
</dbReference>
<dbReference type="EMBL" id="AGNL01046864">
    <property type="protein sequence ID" value="EJK47538.1"/>
    <property type="molecule type" value="Genomic_DNA"/>
</dbReference>
<evidence type="ECO:0000313" key="5">
    <source>
        <dbReference type="Proteomes" id="UP000266841"/>
    </source>
</evidence>
<dbReference type="eggNOG" id="ENOG502S0Y3">
    <property type="taxonomic scope" value="Eukaryota"/>
</dbReference>
<sequence length="695" mass="75534">MMACSTALWGGNVAWMQPRFCPRVVTSQPLVKPRGLHIGSNNEVLLVERGQSEDPQGSPNKPAISKILRLDDADTDEARVVPVAELSGLNHGIELSGGHLYASSASTVYRFPYETGQMNLSSTVDTVIVGMDKTANGQELGAPGGHTTRTLAFDSEGRWLYVSTGSLGNVDKDSFRSRIRRFDISAWDGVAPLEFTEGEVFADGLRNEVGLAFDSFGDLWGVENGADRLKRDDLGGDIHNENPAEELNRFKQSQAGQTWGYPYCWSEYCLSEDVGGSGMKGANTVWAWPSFMEDGYTDEWCRENTNQAVMSMPSHSAPLGITFYDAPSQEVYDREGCFGGFPASMNGYAFMAFHGSWNRDIPTGYKVVYVPFDDRGNPTAQPIDLMRNEGSSSKWPAPMRPVDVQFDKCGRLFVTEDGTGHVIRIDYSGSRDDDFLPVSTEVADGPSCREWEATTPAITGSPDAPTIEMPEPSPTLNPTVRNVNFCGLDYDEASSCINPIPCPGGSCPDDLICFTGVDCPSPDRNEYTPGMPSGQPTLRGPTPRPSEWFNLFPGLAGEREPTGSPVDISDRRFCGSSREDAENFCALRNRCPSGNSGLYCPIDQVCFQISRPCDEVIPPATKSPTKSISAPPMELTDVPPVISSVAQPPISTRPTWDFGDFDSPSSGCSVTGKDLAVLIFGIMMGLLTILLNSMV</sequence>
<name>K0R3N9_THAOC</name>
<dbReference type="InterPro" id="IPR011041">
    <property type="entry name" value="Quinoprot_gluc/sorb_DH_b-prop"/>
</dbReference>